<organism evidence="2 3">
    <name type="scientific">Dyella jiangningensis</name>
    <dbReference type="NCBI Taxonomy" id="1379159"/>
    <lineage>
        <taxon>Bacteria</taxon>
        <taxon>Pseudomonadati</taxon>
        <taxon>Pseudomonadota</taxon>
        <taxon>Gammaproteobacteria</taxon>
        <taxon>Lysobacterales</taxon>
        <taxon>Rhodanobacteraceae</taxon>
        <taxon>Dyella</taxon>
    </lineage>
</organism>
<dbReference type="InterPro" id="IPR019052">
    <property type="entry name" value="DUF2383"/>
</dbReference>
<dbReference type="Gene3D" id="1.20.1260.10">
    <property type="match status" value="1"/>
</dbReference>
<evidence type="ECO:0000313" key="2">
    <source>
        <dbReference type="EMBL" id="RAO76171.1"/>
    </source>
</evidence>
<evidence type="ECO:0000313" key="3">
    <source>
        <dbReference type="Proteomes" id="UP000248926"/>
    </source>
</evidence>
<proteinExistence type="predicted"/>
<dbReference type="RefSeq" id="WP_111983118.1">
    <property type="nucleotide sequence ID" value="NZ_NFZS01000002.1"/>
</dbReference>
<dbReference type="InterPro" id="IPR016920">
    <property type="entry name" value="UCP029477"/>
</dbReference>
<sequence length="150" mass="16760">MNERSHDIDVLNDLIAATLDSSDGYSEAADHAKNPMIADLFRQWAAERRRVVAELRVAVRDLGGEPEDDGTVLASVHRMFLDLRSHMSHGDRAVIDEVERGEDHIKDKFERALAEESLGPRARDAVQAAYAPVRAGHDEMRALKHSHEKG</sequence>
<name>A0A328P4D4_9GAMM</name>
<dbReference type="InterPro" id="IPR012347">
    <property type="entry name" value="Ferritin-like"/>
</dbReference>
<dbReference type="Pfam" id="PF09537">
    <property type="entry name" value="DUF2383"/>
    <property type="match status" value="1"/>
</dbReference>
<evidence type="ECO:0000259" key="1">
    <source>
        <dbReference type="Pfam" id="PF09537"/>
    </source>
</evidence>
<reference evidence="2 3" key="1">
    <citation type="journal article" date="2018" name="Genet. Mol. Biol.">
        <title>The genome sequence of Dyella jiangningensis FCAV SCS01 from a lignocellulose-decomposing microbial consortium metagenome reveals potential for biotechnological applications.</title>
        <authorList>
            <person name="Desiderato J.G."/>
            <person name="Alvarenga D.O."/>
            <person name="Constancio M.T.L."/>
            <person name="Alves L.M.C."/>
            <person name="Varani A.M."/>
        </authorList>
    </citation>
    <scope>NUCLEOTIDE SEQUENCE [LARGE SCALE GENOMIC DNA]</scope>
    <source>
        <strain evidence="2 3">FCAV SCS01</strain>
    </source>
</reference>
<dbReference type="NCBIfam" id="TIGR02284">
    <property type="entry name" value="PA2169 family four-helix-bundle protein"/>
    <property type="match status" value="1"/>
</dbReference>
<dbReference type="EMBL" id="NFZS01000002">
    <property type="protein sequence ID" value="RAO76171.1"/>
    <property type="molecule type" value="Genomic_DNA"/>
</dbReference>
<gene>
    <name evidence="2" type="ORF">CA260_10750</name>
</gene>
<protein>
    <recommendedName>
        <fullName evidence="1">DUF2383 domain-containing protein</fullName>
    </recommendedName>
</protein>
<accession>A0A328P4D4</accession>
<dbReference type="InterPro" id="IPR009078">
    <property type="entry name" value="Ferritin-like_SF"/>
</dbReference>
<dbReference type="SUPFAM" id="SSF47240">
    <property type="entry name" value="Ferritin-like"/>
    <property type="match status" value="1"/>
</dbReference>
<keyword evidence="3" id="KW-1185">Reference proteome</keyword>
<feature type="domain" description="DUF2383" evidence="1">
    <location>
        <begin position="8"/>
        <end position="114"/>
    </location>
</feature>
<comment type="caution">
    <text evidence="2">The sequence shown here is derived from an EMBL/GenBank/DDBJ whole genome shotgun (WGS) entry which is preliminary data.</text>
</comment>
<dbReference type="InterPro" id="IPR011971">
    <property type="entry name" value="CHP02284"/>
</dbReference>
<dbReference type="Proteomes" id="UP000248926">
    <property type="component" value="Unassembled WGS sequence"/>
</dbReference>
<dbReference type="OrthoDB" id="268257at2"/>
<dbReference type="AlphaFoldDB" id="A0A328P4D4"/>
<dbReference type="PIRSF" id="PIRSF029477">
    <property type="entry name" value="UCP029477"/>
    <property type="match status" value="1"/>
</dbReference>